<organism evidence="2 3">
    <name type="scientific">Sediminitomix flava</name>
    <dbReference type="NCBI Taxonomy" id="379075"/>
    <lineage>
        <taxon>Bacteria</taxon>
        <taxon>Pseudomonadati</taxon>
        <taxon>Bacteroidota</taxon>
        <taxon>Cytophagia</taxon>
        <taxon>Cytophagales</taxon>
        <taxon>Flammeovirgaceae</taxon>
        <taxon>Sediminitomix</taxon>
    </lineage>
</organism>
<dbReference type="EMBL" id="QGDO01000001">
    <property type="protein sequence ID" value="PWJ45066.1"/>
    <property type="molecule type" value="Genomic_DNA"/>
</dbReference>
<protein>
    <submittedName>
        <fullName evidence="2">CotH protein</fullName>
    </submittedName>
</protein>
<proteinExistence type="predicted"/>
<evidence type="ECO:0000256" key="1">
    <source>
        <dbReference type="SAM" id="SignalP"/>
    </source>
</evidence>
<dbReference type="InterPro" id="IPR014867">
    <property type="entry name" value="Spore_coat_CotH_CotH2/3/7"/>
</dbReference>
<evidence type="ECO:0000313" key="2">
    <source>
        <dbReference type="EMBL" id="PWJ45066.1"/>
    </source>
</evidence>
<dbReference type="OrthoDB" id="3235126at2"/>
<feature type="chain" id="PRO_5016303132" evidence="1">
    <location>
        <begin position="22"/>
        <end position="443"/>
    </location>
</feature>
<gene>
    <name evidence="2" type="ORF">BC781_1011469</name>
</gene>
<evidence type="ECO:0000313" key="3">
    <source>
        <dbReference type="Proteomes" id="UP000245535"/>
    </source>
</evidence>
<dbReference type="Pfam" id="PF08757">
    <property type="entry name" value="CotH"/>
    <property type="match status" value="1"/>
</dbReference>
<dbReference type="Proteomes" id="UP000245535">
    <property type="component" value="Unassembled WGS sequence"/>
</dbReference>
<dbReference type="RefSeq" id="WP_109616521.1">
    <property type="nucleotide sequence ID" value="NZ_QGDO01000001.1"/>
</dbReference>
<keyword evidence="3" id="KW-1185">Reference proteome</keyword>
<dbReference type="PANTHER" id="PTHR40050:SF1">
    <property type="entry name" value="INNER SPORE COAT PROTEIN H"/>
    <property type="match status" value="1"/>
</dbReference>
<dbReference type="AlphaFoldDB" id="A0A315ZHS9"/>
<name>A0A315ZHS9_SEDFL</name>
<feature type="signal peptide" evidence="1">
    <location>
        <begin position="1"/>
        <end position="21"/>
    </location>
</feature>
<reference evidence="2 3" key="1">
    <citation type="submission" date="2018-03" db="EMBL/GenBank/DDBJ databases">
        <title>Genomic Encyclopedia of Archaeal and Bacterial Type Strains, Phase II (KMG-II): from individual species to whole genera.</title>
        <authorList>
            <person name="Goeker M."/>
        </authorList>
    </citation>
    <scope>NUCLEOTIDE SEQUENCE [LARGE SCALE GENOMIC DNA]</scope>
    <source>
        <strain evidence="2 3">DSM 28229</strain>
    </source>
</reference>
<keyword evidence="1" id="KW-0732">Signal</keyword>
<dbReference type="PANTHER" id="PTHR40050">
    <property type="entry name" value="INNER SPORE COAT PROTEIN H"/>
    <property type="match status" value="1"/>
</dbReference>
<sequence length="443" mass="51465">MKKLKIFIILHLFLGATFACRESTIDENDIIIEKEIDTPDWTENTHSNAVEPNYEVVFPEDQVLQLYITLDDGDWSKMQNDLASNLGGNHFPGGRTDIDFDPIWVAASLVYEGTEWYKVGIRYKGNSSLKGTYSSNSDKYSFKLDFDEFEDEYPDIKNQRFFGFKQLNLNNNYDDDSFVREKTASDLFRSFGVPSARTTFCQVYIDKGNGSEYLGLYTIVEEVDDTVLDAQFENGEGNLYKPDGDAATFASGTYNQSEMEIKTNEESSDYSDVRALYEIINATTRDEGWQEELENIFDVDHFLKYLAVNTVIQNWDTYGNMTHNFYLYNHNGKLVWIPWDNNEAFQEGKMQGALSLGLTEVEDFWPLIRYIIDVPSYEEQYQAYVKDFSENYFTHENMQNIYMNHSMLIQEYAQSESWNFEGAINELVQHVSERTEAVNQYLK</sequence>
<comment type="caution">
    <text evidence="2">The sequence shown here is derived from an EMBL/GenBank/DDBJ whole genome shotgun (WGS) entry which is preliminary data.</text>
</comment>
<dbReference type="PROSITE" id="PS51257">
    <property type="entry name" value="PROKAR_LIPOPROTEIN"/>
    <property type="match status" value="1"/>
</dbReference>
<accession>A0A315ZHS9</accession>